<reference evidence="1 2" key="1">
    <citation type="journal article" date="2020" name="Nature">
        <title>Six reference-quality genomes reveal evolution of bat adaptations.</title>
        <authorList>
            <person name="Jebb D."/>
            <person name="Huang Z."/>
            <person name="Pippel M."/>
            <person name="Hughes G.M."/>
            <person name="Lavrichenko K."/>
            <person name="Devanna P."/>
            <person name="Winkler S."/>
            <person name="Jermiin L.S."/>
            <person name="Skirmuntt E.C."/>
            <person name="Katzourakis A."/>
            <person name="Burkitt-Gray L."/>
            <person name="Ray D.A."/>
            <person name="Sullivan K.A.M."/>
            <person name="Roscito J.G."/>
            <person name="Kirilenko B.M."/>
            <person name="Davalos L.M."/>
            <person name="Corthals A.P."/>
            <person name="Power M.L."/>
            <person name="Jones G."/>
            <person name="Ransome R.D."/>
            <person name="Dechmann D.K.N."/>
            <person name="Locatelli A.G."/>
            <person name="Puechmaille S.J."/>
            <person name="Fedrigo O."/>
            <person name="Jarvis E.D."/>
            <person name="Hiller M."/>
            <person name="Vernes S.C."/>
            <person name="Myers E.W."/>
            <person name="Teeling E.C."/>
        </authorList>
    </citation>
    <scope>NUCLEOTIDE SEQUENCE [LARGE SCALE GENOMIC DNA]</scope>
    <source>
        <strain evidence="1">Bat1K_MPI-CBG_1</strain>
    </source>
</reference>
<dbReference type="AlphaFoldDB" id="A0A834EA93"/>
<dbReference type="EMBL" id="JABVXQ010000005">
    <property type="protein sequence ID" value="KAF6109506.1"/>
    <property type="molecule type" value="Genomic_DNA"/>
</dbReference>
<sequence length="149" mass="16087">MSSKENHFCVAGTDPELVIGQWSGGWGNPPPSKLCPAELQKANPLLGWRLPGDEQRPGFAELPTSVMQCPWLGGSGQESSLRPGIWPRNLAPSHIQLYALGCPGLGTLLIGHCGLLVSNYNCCCCCCCCCCYFPARNFCLQASRLSLWA</sequence>
<name>A0A834EA93_9CHIR</name>
<proteinExistence type="predicted"/>
<comment type="caution">
    <text evidence="1">The sequence shown here is derived from an EMBL/GenBank/DDBJ whole genome shotgun (WGS) entry which is preliminary data.</text>
</comment>
<evidence type="ECO:0000313" key="1">
    <source>
        <dbReference type="EMBL" id="KAF6109506.1"/>
    </source>
</evidence>
<gene>
    <name evidence="1" type="ORF">HJG60_010779</name>
</gene>
<accession>A0A834EA93</accession>
<protein>
    <submittedName>
        <fullName evidence="1">Uncharacterized protein</fullName>
    </submittedName>
</protein>
<organism evidence="1 2">
    <name type="scientific">Phyllostomus discolor</name>
    <name type="common">pale spear-nosed bat</name>
    <dbReference type="NCBI Taxonomy" id="89673"/>
    <lineage>
        <taxon>Eukaryota</taxon>
        <taxon>Metazoa</taxon>
        <taxon>Chordata</taxon>
        <taxon>Craniata</taxon>
        <taxon>Vertebrata</taxon>
        <taxon>Euteleostomi</taxon>
        <taxon>Mammalia</taxon>
        <taxon>Eutheria</taxon>
        <taxon>Laurasiatheria</taxon>
        <taxon>Chiroptera</taxon>
        <taxon>Yangochiroptera</taxon>
        <taxon>Phyllostomidae</taxon>
        <taxon>Phyllostominae</taxon>
        <taxon>Phyllostomus</taxon>
    </lineage>
</organism>
<evidence type="ECO:0000313" key="2">
    <source>
        <dbReference type="Proteomes" id="UP000664940"/>
    </source>
</evidence>
<dbReference type="Proteomes" id="UP000664940">
    <property type="component" value="Unassembled WGS sequence"/>
</dbReference>